<keyword evidence="1" id="KW-0808">Transferase</keyword>
<keyword evidence="2" id="KW-1185">Reference proteome</keyword>
<keyword evidence="1" id="KW-0012">Acyltransferase</keyword>
<evidence type="ECO:0000313" key="2">
    <source>
        <dbReference type="Proteomes" id="UP001217754"/>
    </source>
</evidence>
<dbReference type="Proteomes" id="UP001217754">
    <property type="component" value="Chromosome 4"/>
</dbReference>
<dbReference type="GeneID" id="85226173"/>
<gene>
    <name evidence="1" type="ORF">MJAP1_002522</name>
</gene>
<reference evidence="1" key="1">
    <citation type="submission" date="2023-03" db="EMBL/GenBank/DDBJ databases">
        <title>Mating type loci evolution in Malassezia.</title>
        <authorList>
            <person name="Coelho M.A."/>
        </authorList>
    </citation>
    <scope>NUCLEOTIDE SEQUENCE</scope>
    <source>
        <strain evidence="1">CBS 9431</strain>
    </source>
</reference>
<sequence>MRGRPLAPILGASVLRRIVPTTAPRRPDRAVVYTVLALAYLVQPALPGPSRVDRVQALRALIHSAMNANEVARAEEAMRALAQLPLQGIPVDHAGLVDALQYGIRRLAVATKLRQSCDAHPALALASVYDSCIEAGIVLPPEALSSVIASMARSLPPDALLAVLDALQLDFLARGARGEYSVVCAFIAAYGRASRPDRGEALLLTYAGKGQGCRALALPHKRTSARAAAFLERTRMRNAPSDVALGDWAAHTALWNALIRARTCAGDLAAASVWLERYRFVAHAPRHVLGGVVSPQRTASSYLTLMHAMSSAPGIRALFQQSSSQAQAALRRQSKAYESPYRSAAIHSVLRLMHQDGIVPGVAMLNFLTSFEAGRGRVDHAAAFALQAFAMPSGDAYRVHRTTYAPLFTLYAAAAQRAESPHGIYDASPLPRSDASLAPLLDTLSTPRGVWKSCMASLASQTRAAQRSFLAAHGVPMLNNALHAMLSARDYPAALSVLRAYTTLGVDADMYTYACVWNHLPPTHGATPWDAVCRAASDAVLAQVDALRARKSVAPAWAAQLCSSAACGADLVALAERACR</sequence>
<name>A0AAF0EYL2_9BASI</name>
<dbReference type="RefSeq" id="XP_060122440.1">
    <property type="nucleotide sequence ID" value="XM_060266457.1"/>
</dbReference>
<accession>A0AAF0EYL2</accession>
<proteinExistence type="predicted"/>
<organism evidence="1 2">
    <name type="scientific">Malassezia japonica</name>
    <dbReference type="NCBI Taxonomy" id="223818"/>
    <lineage>
        <taxon>Eukaryota</taxon>
        <taxon>Fungi</taxon>
        <taxon>Dikarya</taxon>
        <taxon>Basidiomycota</taxon>
        <taxon>Ustilaginomycotina</taxon>
        <taxon>Malasseziomycetes</taxon>
        <taxon>Malasseziales</taxon>
        <taxon>Malasseziaceae</taxon>
        <taxon>Malassezia</taxon>
    </lineage>
</organism>
<protein>
    <submittedName>
        <fullName evidence="1">Lipoyl(Octanoyl) transferase</fullName>
        <ecNumber evidence="1">2.3.1.181</ecNumber>
    </submittedName>
</protein>
<dbReference type="EC" id="2.3.1.181" evidence="1"/>
<evidence type="ECO:0000313" key="1">
    <source>
        <dbReference type="EMBL" id="WFD39543.1"/>
    </source>
</evidence>
<dbReference type="EMBL" id="CP119961">
    <property type="protein sequence ID" value="WFD39543.1"/>
    <property type="molecule type" value="Genomic_DNA"/>
</dbReference>
<dbReference type="GO" id="GO:0033819">
    <property type="term" value="F:lipoyl(octanoyl) transferase activity"/>
    <property type="evidence" value="ECO:0007669"/>
    <property type="project" value="UniProtKB-EC"/>
</dbReference>
<dbReference type="AlphaFoldDB" id="A0AAF0EYL2"/>